<keyword evidence="3" id="KW-1185">Reference proteome</keyword>
<name>A0A8T0TUH7_PANVG</name>
<evidence type="ECO:0000256" key="1">
    <source>
        <dbReference type="SAM" id="MobiDB-lite"/>
    </source>
</evidence>
<dbReference type="Proteomes" id="UP000823388">
    <property type="component" value="Chromosome 4K"/>
</dbReference>
<protein>
    <submittedName>
        <fullName evidence="2">Uncharacterized protein</fullName>
    </submittedName>
</protein>
<comment type="caution">
    <text evidence="2">The sequence shown here is derived from an EMBL/GenBank/DDBJ whole genome shotgun (WGS) entry which is preliminary data.</text>
</comment>
<proteinExistence type="predicted"/>
<dbReference type="AlphaFoldDB" id="A0A8T0TUH7"/>
<sequence length="105" mass="10531">MGPRRGRGRRGRSGEDDGGAVTEDDDSIAGGAPLSSTNGSTAAAQMQMPKVGAAAVPYQRSSIHSSPEQMSSCHAAPVPEQSGVGGSPSPGSNVQIRQPGFAIAQ</sequence>
<feature type="compositionally biased region" description="Basic residues" evidence="1">
    <location>
        <begin position="1"/>
        <end position="11"/>
    </location>
</feature>
<accession>A0A8T0TUH7</accession>
<evidence type="ECO:0000313" key="3">
    <source>
        <dbReference type="Proteomes" id="UP000823388"/>
    </source>
</evidence>
<feature type="region of interest" description="Disordered" evidence="1">
    <location>
        <begin position="1"/>
        <end position="105"/>
    </location>
</feature>
<evidence type="ECO:0000313" key="2">
    <source>
        <dbReference type="EMBL" id="KAG2612394.1"/>
    </source>
</evidence>
<feature type="compositionally biased region" description="Polar residues" evidence="1">
    <location>
        <begin position="59"/>
        <end position="72"/>
    </location>
</feature>
<dbReference type="EMBL" id="CM029043">
    <property type="protein sequence ID" value="KAG2612394.1"/>
    <property type="molecule type" value="Genomic_DNA"/>
</dbReference>
<gene>
    <name evidence="2" type="ORF">PVAP13_4KG206940</name>
</gene>
<feature type="compositionally biased region" description="Acidic residues" evidence="1">
    <location>
        <begin position="16"/>
        <end position="27"/>
    </location>
</feature>
<organism evidence="2 3">
    <name type="scientific">Panicum virgatum</name>
    <name type="common">Blackwell switchgrass</name>
    <dbReference type="NCBI Taxonomy" id="38727"/>
    <lineage>
        <taxon>Eukaryota</taxon>
        <taxon>Viridiplantae</taxon>
        <taxon>Streptophyta</taxon>
        <taxon>Embryophyta</taxon>
        <taxon>Tracheophyta</taxon>
        <taxon>Spermatophyta</taxon>
        <taxon>Magnoliopsida</taxon>
        <taxon>Liliopsida</taxon>
        <taxon>Poales</taxon>
        <taxon>Poaceae</taxon>
        <taxon>PACMAD clade</taxon>
        <taxon>Panicoideae</taxon>
        <taxon>Panicodae</taxon>
        <taxon>Paniceae</taxon>
        <taxon>Panicinae</taxon>
        <taxon>Panicum</taxon>
        <taxon>Panicum sect. Hiantes</taxon>
    </lineage>
</organism>
<reference evidence="2" key="1">
    <citation type="submission" date="2020-05" db="EMBL/GenBank/DDBJ databases">
        <title>WGS assembly of Panicum virgatum.</title>
        <authorList>
            <person name="Lovell J.T."/>
            <person name="Jenkins J."/>
            <person name="Shu S."/>
            <person name="Juenger T.E."/>
            <person name="Schmutz J."/>
        </authorList>
    </citation>
    <scope>NUCLEOTIDE SEQUENCE</scope>
    <source>
        <strain evidence="2">AP13</strain>
    </source>
</reference>
<feature type="compositionally biased region" description="Polar residues" evidence="1">
    <location>
        <begin position="34"/>
        <end position="44"/>
    </location>
</feature>